<keyword evidence="4 10" id="KW-0285">Flavoprotein</keyword>
<dbReference type="GO" id="GO:0097621">
    <property type="term" value="F:monoamine oxidase activity"/>
    <property type="evidence" value="ECO:0007669"/>
    <property type="project" value="UniProtKB-EC"/>
</dbReference>
<dbReference type="InterPro" id="IPR050703">
    <property type="entry name" value="Flavin_MAO"/>
</dbReference>
<dbReference type="PANTHER" id="PTHR43563">
    <property type="entry name" value="AMINE OXIDASE"/>
    <property type="match status" value="1"/>
</dbReference>
<dbReference type="STRING" id="333673.A0A3M0JZ94"/>
<evidence type="ECO:0000256" key="4">
    <source>
        <dbReference type="ARBA" id="ARBA00022630"/>
    </source>
</evidence>
<feature type="binding site" evidence="9">
    <location>
        <position position="433"/>
    </location>
    <ligand>
        <name>substrate</name>
    </ligand>
</feature>
<evidence type="ECO:0000259" key="12">
    <source>
        <dbReference type="Pfam" id="PF01593"/>
    </source>
</evidence>
<dbReference type="GO" id="GO:0050660">
    <property type="term" value="F:flavin adenine dinucleotide binding"/>
    <property type="evidence" value="ECO:0007669"/>
    <property type="project" value="TreeGrafter"/>
</dbReference>
<accession>A0A3M0JZ94</accession>
<sequence length="642" mass="72178">MAKVEKYDVVVIGGGISETQKLHGSTKSKLRFPSHEQEIALCSAALTEESKDHKCPVQDTGTATKVLKTRIMEKMKGLSAAKLLSEAGVSVVVLEARDRVGGRTFTIRNDKVDYVDVGGSYVGPTQNRILRLAKELGVETYKVYVEGHMFHHKGGKSRDFTGICPSTWNPLVYLDYNNFWRTMDKMGKEIPVDAPWDAPHAEEWDKMTMKELIDKICWTKYVNLYLALKFQLWNGSGFFGRFCGTAEYRAVRDFATVFVNVNVTSEPHEVSALWFLWYVRQCGGTSRIFSISNGGQERKFKGGSGQISEKIMERLQGRVKLERPVISIDQTGDNVLVETLNHEIYEGKYVISAIPPILTTKIHYKPELPPKRNQLIQRLPMGSVIKCMMYYREAFWRRKGYCGSFIIEDEESPVGITIDDTKPDGTFPAIMGFILTRKAVKLAHLSKEERKNRICEAYAKALGMKEALQPVHYEEKNWTMEQYSGGCYTAYFPPGIMHSYGRIIRQPVDRIYFAGTETATQWSGYMEGAVQAGERAAREVLHSMGRISKSEIWMPEPESKDRHGPAGVGPGEGPRAEHRTGAPPLEEQVEGIGAVQPGEEKALGRPQVTQQKCLEQGTNSLNSTKLRRAEALACDSRIHSSH</sequence>
<evidence type="ECO:0000256" key="1">
    <source>
        <dbReference type="ARBA" id="ARBA00001974"/>
    </source>
</evidence>
<dbReference type="GO" id="GO:0005741">
    <property type="term" value="C:mitochondrial outer membrane"/>
    <property type="evidence" value="ECO:0007669"/>
    <property type="project" value="UniProtKB-SubCell"/>
</dbReference>
<evidence type="ECO:0000256" key="2">
    <source>
        <dbReference type="ARBA" id="ARBA00004362"/>
    </source>
</evidence>
<dbReference type="EMBL" id="QRBI01000120">
    <property type="protein sequence ID" value="RMC06233.1"/>
    <property type="molecule type" value="Genomic_DNA"/>
</dbReference>
<name>A0A3M0JZ94_HIRRU</name>
<dbReference type="Gene3D" id="3.90.660.10">
    <property type="match status" value="1"/>
</dbReference>
<evidence type="ECO:0000256" key="10">
    <source>
        <dbReference type="RuleBase" id="RU362067"/>
    </source>
</evidence>
<comment type="catalytic activity">
    <reaction evidence="8">
        <text>a secondary aliphatic amine + O2 + H2O = a primary amine + an aldehyde + H2O2</text>
        <dbReference type="Rhea" id="RHEA:26414"/>
        <dbReference type="ChEBI" id="CHEBI:15377"/>
        <dbReference type="ChEBI" id="CHEBI:15379"/>
        <dbReference type="ChEBI" id="CHEBI:16240"/>
        <dbReference type="ChEBI" id="CHEBI:17478"/>
        <dbReference type="ChEBI" id="CHEBI:58855"/>
        <dbReference type="ChEBI" id="CHEBI:65296"/>
        <dbReference type="EC" id="1.4.3.4"/>
    </reaction>
</comment>
<dbReference type="AlphaFoldDB" id="A0A3M0JZ94"/>
<comment type="similarity">
    <text evidence="3 10">Belongs to the flavin monoamine oxidase family.</text>
</comment>
<feature type="binding site" evidence="9">
    <location>
        <position position="325"/>
    </location>
    <ligand>
        <name>FAD</name>
        <dbReference type="ChEBI" id="CHEBI:57692"/>
    </ligand>
</feature>
<feature type="binding site" evidence="9">
    <location>
        <position position="517"/>
    </location>
    <ligand>
        <name>FAD</name>
        <dbReference type="ChEBI" id="CHEBI:57692"/>
    </ligand>
</feature>
<evidence type="ECO:0000256" key="6">
    <source>
        <dbReference type="ARBA" id="ARBA00022827"/>
    </source>
</evidence>
<protein>
    <recommendedName>
        <fullName evidence="10">Amine oxidase</fullName>
        <ecNumber evidence="10">1.4.3.-</ecNumber>
    </recommendedName>
</protein>
<dbReference type="Gene3D" id="1.10.405.10">
    <property type="entry name" value="Guanine Nucleotide Dissociation Inhibitor, domain 1"/>
    <property type="match status" value="1"/>
</dbReference>
<dbReference type="InterPro" id="IPR036188">
    <property type="entry name" value="FAD/NAD-bd_sf"/>
</dbReference>
<keyword evidence="14" id="KW-1185">Reference proteome</keyword>
<evidence type="ECO:0000256" key="8">
    <source>
        <dbReference type="ARBA" id="ARBA00048448"/>
    </source>
</evidence>
<keyword evidence="7 10" id="KW-0560">Oxidoreductase</keyword>
<dbReference type="Proteomes" id="UP000269221">
    <property type="component" value="Unassembled WGS sequence"/>
</dbReference>
<comment type="subcellular location">
    <subcellularLocation>
        <location evidence="2">Mitochondrion outer membrane</location>
        <topology evidence="2">Single-pass type IV membrane protein</topology>
        <orientation evidence="2">Cytoplasmic side</orientation>
    </subcellularLocation>
</comment>
<dbReference type="Gene3D" id="3.50.50.60">
    <property type="entry name" value="FAD/NAD(P)-binding domain"/>
    <property type="match status" value="1"/>
</dbReference>
<gene>
    <name evidence="13" type="ORF">DUI87_15664</name>
</gene>
<dbReference type="SUPFAM" id="SSF54373">
    <property type="entry name" value="FAD-linked reductases, C-terminal domain"/>
    <property type="match status" value="1"/>
</dbReference>
<dbReference type="PRINTS" id="PR00757">
    <property type="entry name" value="AMINEOXDASEF"/>
</dbReference>
<feature type="binding site" evidence="9">
    <location>
        <begin position="95"/>
        <end position="96"/>
    </location>
    <ligand>
        <name>FAD</name>
        <dbReference type="ChEBI" id="CHEBI:57692"/>
    </ligand>
</feature>
<dbReference type="OrthoDB" id="7777654at2759"/>
<evidence type="ECO:0000313" key="14">
    <source>
        <dbReference type="Proteomes" id="UP000269221"/>
    </source>
</evidence>
<keyword evidence="6 10" id="KW-0274">FAD</keyword>
<dbReference type="PANTHER" id="PTHR43563:SF15">
    <property type="entry name" value="AMINE OXIDASE"/>
    <property type="match status" value="1"/>
</dbReference>
<evidence type="ECO:0000256" key="3">
    <source>
        <dbReference type="ARBA" id="ARBA00005995"/>
    </source>
</evidence>
<dbReference type="InterPro" id="IPR002937">
    <property type="entry name" value="Amino_oxidase"/>
</dbReference>
<dbReference type="SUPFAM" id="SSF51905">
    <property type="entry name" value="FAD/NAD(P)-binding domain"/>
    <property type="match status" value="1"/>
</dbReference>
<reference evidence="13 14" key="1">
    <citation type="submission" date="2018-07" db="EMBL/GenBank/DDBJ databases">
        <title>A high quality draft genome assembly of the barn swallow (H. rustica rustica).</title>
        <authorList>
            <person name="Formenti G."/>
            <person name="Chiara M."/>
            <person name="Poveda L."/>
            <person name="Francoijs K.-J."/>
            <person name="Bonisoli-Alquati A."/>
            <person name="Canova L."/>
            <person name="Gianfranceschi L."/>
            <person name="Horner D.S."/>
            <person name="Saino N."/>
        </authorList>
    </citation>
    <scope>NUCLEOTIDE SEQUENCE [LARGE SCALE GENOMIC DNA]</scope>
    <source>
        <strain evidence="13">Chelidonia</strain>
        <tissue evidence="13">Blood</tissue>
    </source>
</reference>
<evidence type="ECO:0000256" key="7">
    <source>
        <dbReference type="ARBA" id="ARBA00023002"/>
    </source>
</evidence>
<dbReference type="EC" id="1.4.3.-" evidence="10"/>
<organism evidence="13 14">
    <name type="scientific">Hirundo rustica rustica</name>
    <dbReference type="NCBI Taxonomy" id="333673"/>
    <lineage>
        <taxon>Eukaryota</taxon>
        <taxon>Metazoa</taxon>
        <taxon>Chordata</taxon>
        <taxon>Craniata</taxon>
        <taxon>Vertebrata</taxon>
        <taxon>Euteleostomi</taxon>
        <taxon>Archelosauria</taxon>
        <taxon>Archosauria</taxon>
        <taxon>Dinosauria</taxon>
        <taxon>Saurischia</taxon>
        <taxon>Theropoda</taxon>
        <taxon>Coelurosauria</taxon>
        <taxon>Aves</taxon>
        <taxon>Neognathae</taxon>
        <taxon>Neoaves</taxon>
        <taxon>Telluraves</taxon>
        <taxon>Australaves</taxon>
        <taxon>Passeriformes</taxon>
        <taxon>Sylvioidea</taxon>
        <taxon>Hirundinidae</taxon>
        <taxon>Hirundo</taxon>
    </lineage>
</organism>
<keyword evidence="5" id="KW-1000">Mitochondrion outer membrane</keyword>
<evidence type="ECO:0000256" key="9">
    <source>
        <dbReference type="PIRSR" id="PIRSR601613-1"/>
    </source>
</evidence>
<evidence type="ECO:0000313" key="13">
    <source>
        <dbReference type="EMBL" id="RMC06233.1"/>
    </source>
</evidence>
<proteinExistence type="inferred from homology"/>
<dbReference type="InterPro" id="IPR001613">
    <property type="entry name" value="Flavin_amine_oxidase"/>
</dbReference>
<dbReference type="GO" id="GO:0008131">
    <property type="term" value="F:primary methylamine oxidase activity"/>
    <property type="evidence" value="ECO:0007669"/>
    <property type="project" value="TreeGrafter"/>
</dbReference>
<evidence type="ECO:0000256" key="5">
    <source>
        <dbReference type="ARBA" id="ARBA00022787"/>
    </source>
</evidence>
<feature type="compositionally biased region" description="Polar residues" evidence="11">
    <location>
        <begin position="607"/>
        <end position="624"/>
    </location>
</feature>
<feature type="domain" description="Amine oxidase" evidence="12">
    <location>
        <begin position="77"/>
        <end position="541"/>
    </location>
</feature>
<keyword evidence="5" id="KW-0472">Membrane</keyword>
<keyword evidence="5" id="KW-0496">Mitochondrion</keyword>
<evidence type="ECO:0000256" key="11">
    <source>
        <dbReference type="SAM" id="MobiDB-lite"/>
    </source>
</evidence>
<comment type="cofactor">
    <cofactor evidence="1 10">
        <name>FAD</name>
        <dbReference type="ChEBI" id="CHEBI:57692"/>
    </cofactor>
</comment>
<dbReference type="Pfam" id="PF01593">
    <property type="entry name" value="Amino_oxidase"/>
    <property type="match status" value="1"/>
</dbReference>
<feature type="region of interest" description="Disordered" evidence="11">
    <location>
        <begin position="552"/>
        <end position="624"/>
    </location>
</feature>
<comment type="caution">
    <text evidence="13">The sequence shown here is derived from an EMBL/GenBank/DDBJ whole genome shotgun (WGS) entry which is preliminary data.</text>
</comment>